<evidence type="ECO:0000256" key="2">
    <source>
        <dbReference type="ARBA" id="ARBA00022448"/>
    </source>
</evidence>
<feature type="transmembrane region" description="Helical" evidence="6">
    <location>
        <begin position="221"/>
        <end position="242"/>
    </location>
</feature>
<accession>A0A2T0GYN1</accession>
<reference evidence="8 9" key="1">
    <citation type="submission" date="2018-03" db="EMBL/GenBank/DDBJ databases">
        <title>Actinopolyspora mortivallis from Sahara, screening for active biomolecules.</title>
        <authorList>
            <person name="Selama O."/>
            <person name="Wellington E.M.H."/>
            <person name="Hacene H."/>
        </authorList>
    </citation>
    <scope>NUCLEOTIDE SEQUENCE [LARGE SCALE GENOMIC DNA]</scope>
    <source>
        <strain evidence="8 9">M5A</strain>
    </source>
</reference>
<dbReference type="EMBL" id="PVSR01000005">
    <property type="protein sequence ID" value="PRW64211.1"/>
    <property type="molecule type" value="Genomic_DNA"/>
</dbReference>
<keyword evidence="2" id="KW-0813">Transport</keyword>
<feature type="transmembrane region" description="Helical" evidence="6">
    <location>
        <begin position="117"/>
        <end position="138"/>
    </location>
</feature>
<proteinExistence type="predicted"/>
<dbReference type="RefSeq" id="WP_106112966.1">
    <property type="nucleotide sequence ID" value="NZ_PVSR01000005.1"/>
</dbReference>
<organism evidence="8 9">
    <name type="scientific">Actinopolyspora mortivallis</name>
    <dbReference type="NCBI Taxonomy" id="33906"/>
    <lineage>
        <taxon>Bacteria</taxon>
        <taxon>Bacillati</taxon>
        <taxon>Actinomycetota</taxon>
        <taxon>Actinomycetes</taxon>
        <taxon>Actinopolysporales</taxon>
        <taxon>Actinopolysporaceae</taxon>
        <taxon>Actinopolyspora</taxon>
    </lineage>
</organism>
<dbReference type="PANTHER" id="PTHR42718:SF9">
    <property type="entry name" value="MAJOR FACILITATOR SUPERFAMILY MULTIDRUG TRANSPORTER MFSC"/>
    <property type="match status" value="1"/>
</dbReference>
<evidence type="ECO:0000256" key="5">
    <source>
        <dbReference type="ARBA" id="ARBA00023136"/>
    </source>
</evidence>
<evidence type="ECO:0000256" key="4">
    <source>
        <dbReference type="ARBA" id="ARBA00022989"/>
    </source>
</evidence>
<dbReference type="PANTHER" id="PTHR42718">
    <property type="entry name" value="MAJOR FACILITATOR SUPERFAMILY MULTIDRUG TRANSPORTER MFSC"/>
    <property type="match status" value="1"/>
</dbReference>
<feature type="transmembrane region" description="Helical" evidence="6">
    <location>
        <begin position="376"/>
        <end position="396"/>
    </location>
</feature>
<feature type="transmembrane region" description="Helical" evidence="6">
    <location>
        <begin position="56"/>
        <end position="76"/>
    </location>
</feature>
<evidence type="ECO:0000256" key="6">
    <source>
        <dbReference type="SAM" id="Phobius"/>
    </source>
</evidence>
<feature type="transmembrane region" description="Helical" evidence="6">
    <location>
        <begin position="150"/>
        <end position="170"/>
    </location>
</feature>
<feature type="transmembrane region" description="Helical" evidence="6">
    <location>
        <begin position="348"/>
        <end position="370"/>
    </location>
</feature>
<dbReference type="SUPFAM" id="SSF103473">
    <property type="entry name" value="MFS general substrate transporter"/>
    <property type="match status" value="1"/>
</dbReference>
<feature type="transmembrane region" description="Helical" evidence="6">
    <location>
        <begin position="254"/>
        <end position="271"/>
    </location>
</feature>
<feature type="transmembrane region" description="Helical" evidence="6">
    <location>
        <begin position="283"/>
        <end position="300"/>
    </location>
</feature>
<keyword evidence="4 6" id="KW-1133">Transmembrane helix</keyword>
<name>A0A2T0GYN1_ACTMO</name>
<gene>
    <name evidence="8" type="ORF">CEP50_06120</name>
</gene>
<feature type="transmembrane region" description="Helical" evidence="6">
    <location>
        <begin position="176"/>
        <end position="196"/>
    </location>
</feature>
<comment type="subcellular location">
    <subcellularLocation>
        <location evidence="1">Cell membrane</location>
        <topology evidence="1">Multi-pass membrane protein</topology>
    </subcellularLocation>
</comment>
<feature type="transmembrane region" description="Helical" evidence="6">
    <location>
        <begin position="88"/>
        <end position="105"/>
    </location>
</feature>
<dbReference type="Gene3D" id="1.20.1250.20">
    <property type="entry name" value="MFS general substrate transporter like domains"/>
    <property type="match status" value="1"/>
</dbReference>
<evidence type="ECO:0000313" key="8">
    <source>
        <dbReference type="EMBL" id="PRW64211.1"/>
    </source>
</evidence>
<dbReference type="Pfam" id="PF07690">
    <property type="entry name" value="MFS_1"/>
    <property type="match status" value="1"/>
</dbReference>
<keyword evidence="9" id="KW-1185">Reference proteome</keyword>
<dbReference type="InterPro" id="IPR011701">
    <property type="entry name" value="MFS"/>
</dbReference>
<feature type="transmembrane region" description="Helical" evidence="6">
    <location>
        <begin position="306"/>
        <end position="327"/>
    </location>
</feature>
<dbReference type="Proteomes" id="UP000239352">
    <property type="component" value="Unassembled WGS sequence"/>
</dbReference>
<dbReference type="GO" id="GO:0022857">
    <property type="term" value="F:transmembrane transporter activity"/>
    <property type="evidence" value="ECO:0007669"/>
    <property type="project" value="InterPro"/>
</dbReference>
<comment type="caution">
    <text evidence="8">The sequence shown here is derived from an EMBL/GenBank/DDBJ whole genome shotgun (WGS) entry which is preliminary data.</text>
</comment>
<dbReference type="AlphaFoldDB" id="A0A2T0GYN1"/>
<dbReference type="InParanoid" id="A0A2T0GYN1"/>
<keyword evidence="3 6" id="KW-0812">Transmembrane</keyword>
<dbReference type="InterPro" id="IPR020846">
    <property type="entry name" value="MFS_dom"/>
</dbReference>
<protein>
    <submittedName>
        <fullName evidence="8">MFS transporter</fullName>
    </submittedName>
</protein>
<keyword evidence="5 6" id="KW-0472">Membrane</keyword>
<dbReference type="GO" id="GO:0005886">
    <property type="term" value="C:plasma membrane"/>
    <property type="evidence" value="ECO:0007669"/>
    <property type="project" value="UniProtKB-SubCell"/>
</dbReference>
<evidence type="ECO:0000256" key="1">
    <source>
        <dbReference type="ARBA" id="ARBA00004651"/>
    </source>
</evidence>
<dbReference type="PROSITE" id="PS50850">
    <property type="entry name" value="MFS"/>
    <property type="match status" value="1"/>
</dbReference>
<evidence type="ECO:0000256" key="3">
    <source>
        <dbReference type="ARBA" id="ARBA00022692"/>
    </source>
</evidence>
<sequence length="409" mass="42633">MTATLSATSSAPSSRPFGRLVLLFVLAGNMLIDALEVSVVLVALPEMAADLALSPWQVQWVMSGFALGFALLLLLGPSITGRWGRRRPYLIALLLFAVASLVGGLTDSAVLITVTRLVKGACAALTAPTGLGIIGTVFPEGEPRRKAISVYSLFGAAGFTVGVLVSGVLTGVDWHWVLALPGMLALVLAVFAMRLIPEGAGGAASRIGFGPLRNPALRRSALGGATLNGTYLGLLLLLTFSLQDEHGWSSWQTALAFLPACLPLAVAAPFSGRMVTRFGGARLVLWGALAPLCGYLYQFLPFPTDSYGIGVLPTLLLVGLGFVLSFGALNMRATSELPERDRTLAVPLYQCAVQTGAVVMLTGTGGLLLLPHGGAYTLSLITAVSLVGVLVALSGVTADRRVSARKEYS</sequence>
<feature type="transmembrane region" description="Helical" evidence="6">
    <location>
        <begin position="20"/>
        <end position="44"/>
    </location>
</feature>
<dbReference type="InterPro" id="IPR036259">
    <property type="entry name" value="MFS_trans_sf"/>
</dbReference>
<evidence type="ECO:0000259" key="7">
    <source>
        <dbReference type="PROSITE" id="PS50850"/>
    </source>
</evidence>
<feature type="domain" description="Major facilitator superfamily (MFS) profile" evidence="7">
    <location>
        <begin position="22"/>
        <end position="400"/>
    </location>
</feature>
<evidence type="ECO:0000313" key="9">
    <source>
        <dbReference type="Proteomes" id="UP000239352"/>
    </source>
</evidence>